<comment type="similarity">
    <text evidence="2">Belongs to the bacterial ribosomal protein bL35 family.</text>
</comment>
<name>A0AAD9NNJ2_RIDPI</name>
<comment type="caution">
    <text evidence="9">The sequence shown here is derived from an EMBL/GenBank/DDBJ whole genome shotgun (WGS) entry which is preliminary data.</text>
</comment>
<dbReference type="InterPro" id="IPR037229">
    <property type="entry name" value="Ribosomal_bL35_sf"/>
</dbReference>
<evidence type="ECO:0000256" key="3">
    <source>
        <dbReference type="ARBA" id="ARBA00022946"/>
    </source>
</evidence>
<accession>A0AAD9NNJ2</accession>
<dbReference type="GO" id="GO:0003735">
    <property type="term" value="F:structural constituent of ribosome"/>
    <property type="evidence" value="ECO:0007669"/>
    <property type="project" value="InterPro"/>
</dbReference>
<evidence type="ECO:0000313" key="9">
    <source>
        <dbReference type="EMBL" id="KAK2174968.1"/>
    </source>
</evidence>
<dbReference type="PANTHER" id="PTHR15909:SF0">
    <property type="entry name" value="LARGE RIBOSOMAL SUBUNIT PROTEIN BL35M"/>
    <property type="match status" value="1"/>
</dbReference>
<gene>
    <name evidence="9" type="ORF">NP493_761g00002</name>
</gene>
<dbReference type="GO" id="GO:0005739">
    <property type="term" value="C:mitochondrion"/>
    <property type="evidence" value="ECO:0007669"/>
    <property type="project" value="UniProtKB-SubCell"/>
</dbReference>
<evidence type="ECO:0000256" key="6">
    <source>
        <dbReference type="ARBA" id="ARBA00023274"/>
    </source>
</evidence>
<evidence type="ECO:0000256" key="2">
    <source>
        <dbReference type="ARBA" id="ARBA00006598"/>
    </source>
</evidence>
<dbReference type="EMBL" id="JAODUO010000761">
    <property type="protein sequence ID" value="KAK2174968.1"/>
    <property type="molecule type" value="Genomic_DNA"/>
</dbReference>
<sequence>MVVSRLLSTGPSLTARLLSGTISTARPAMLQVQGVQIQPARTRVYYSRTMGKPRTVRAVIKRFFRLNNGQWIRTQAGRAKRLWKKEPRQQARLKQHLCLNATQCRKLDKMVNRRWKEKSFHVDDPYEPYHKLERIPHYSYKPPKFLP</sequence>
<evidence type="ECO:0000256" key="1">
    <source>
        <dbReference type="ARBA" id="ARBA00004173"/>
    </source>
</evidence>
<dbReference type="Proteomes" id="UP001209878">
    <property type="component" value="Unassembled WGS sequence"/>
</dbReference>
<protein>
    <recommendedName>
        <fullName evidence="7">Large ribosomal subunit protein bL35m</fullName>
    </recommendedName>
    <alternativeName>
        <fullName evidence="8">39S ribosomal protein L35, mitochondrial</fullName>
    </alternativeName>
</protein>
<organism evidence="9 10">
    <name type="scientific">Ridgeia piscesae</name>
    <name type="common">Tubeworm</name>
    <dbReference type="NCBI Taxonomy" id="27915"/>
    <lineage>
        <taxon>Eukaryota</taxon>
        <taxon>Metazoa</taxon>
        <taxon>Spiralia</taxon>
        <taxon>Lophotrochozoa</taxon>
        <taxon>Annelida</taxon>
        <taxon>Polychaeta</taxon>
        <taxon>Sedentaria</taxon>
        <taxon>Canalipalpata</taxon>
        <taxon>Sabellida</taxon>
        <taxon>Siboglinidae</taxon>
        <taxon>Ridgeia</taxon>
    </lineage>
</organism>
<dbReference type="Pfam" id="PF01632">
    <property type="entry name" value="Ribosomal_L35p"/>
    <property type="match status" value="1"/>
</dbReference>
<evidence type="ECO:0000256" key="7">
    <source>
        <dbReference type="ARBA" id="ARBA00035273"/>
    </source>
</evidence>
<keyword evidence="6" id="KW-0687">Ribonucleoprotein</keyword>
<keyword evidence="5" id="KW-0496">Mitochondrion</keyword>
<dbReference type="PANTHER" id="PTHR15909">
    <property type="entry name" value="39S RIBOSOMAL PROTEIN L35, MITOCHONDRIAL"/>
    <property type="match status" value="1"/>
</dbReference>
<keyword evidence="3" id="KW-0809">Transit peptide</keyword>
<dbReference type="InterPro" id="IPR019338">
    <property type="entry name" value="Ribosomal_bL35m"/>
</dbReference>
<dbReference type="AlphaFoldDB" id="A0AAD9NNJ2"/>
<evidence type="ECO:0000256" key="5">
    <source>
        <dbReference type="ARBA" id="ARBA00023128"/>
    </source>
</evidence>
<dbReference type="SUPFAM" id="SSF143034">
    <property type="entry name" value="L35p-like"/>
    <property type="match status" value="1"/>
</dbReference>
<proteinExistence type="inferred from homology"/>
<evidence type="ECO:0000256" key="8">
    <source>
        <dbReference type="ARBA" id="ARBA00035418"/>
    </source>
</evidence>
<keyword evidence="10" id="KW-1185">Reference proteome</keyword>
<reference evidence="9" key="1">
    <citation type="journal article" date="2023" name="Mol. Biol. Evol.">
        <title>Third-Generation Sequencing Reveals the Adaptive Role of the Epigenome in Three Deep-Sea Polychaetes.</title>
        <authorList>
            <person name="Perez M."/>
            <person name="Aroh O."/>
            <person name="Sun Y."/>
            <person name="Lan Y."/>
            <person name="Juniper S.K."/>
            <person name="Young C.R."/>
            <person name="Angers B."/>
            <person name="Qian P.Y."/>
        </authorList>
    </citation>
    <scope>NUCLEOTIDE SEQUENCE</scope>
    <source>
        <strain evidence="9">R07B-5</strain>
    </source>
</reference>
<dbReference type="InterPro" id="IPR021137">
    <property type="entry name" value="Ribosomal_bL35-like"/>
</dbReference>
<dbReference type="GO" id="GO:0006412">
    <property type="term" value="P:translation"/>
    <property type="evidence" value="ECO:0007669"/>
    <property type="project" value="InterPro"/>
</dbReference>
<evidence type="ECO:0000313" key="10">
    <source>
        <dbReference type="Proteomes" id="UP001209878"/>
    </source>
</evidence>
<dbReference type="GO" id="GO:1990904">
    <property type="term" value="C:ribonucleoprotein complex"/>
    <property type="evidence" value="ECO:0007669"/>
    <property type="project" value="UniProtKB-KW"/>
</dbReference>
<dbReference type="Gene3D" id="4.10.410.60">
    <property type="match status" value="1"/>
</dbReference>
<keyword evidence="4" id="KW-0689">Ribosomal protein</keyword>
<dbReference type="GO" id="GO:0005840">
    <property type="term" value="C:ribosome"/>
    <property type="evidence" value="ECO:0007669"/>
    <property type="project" value="UniProtKB-KW"/>
</dbReference>
<evidence type="ECO:0000256" key="4">
    <source>
        <dbReference type="ARBA" id="ARBA00022980"/>
    </source>
</evidence>
<comment type="subcellular location">
    <subcellularLocation>
        <location evidence="1">Mitochondrion</location>
    </subcellularLocation>
</comment>